<evidence type="ECO:0000313" key="4">
    <source>
        <dbReference type="RefSeq" id="XP_065659830.1"/>
    </source>
</evidence>
<evidence type="ECO:0000256" key="1">
    <source>
        <dbReference type="SAM" id="Phobius"/>
    </source>
</evidence>
<organism evidence="2 4">
    <name type="scientific">Hydra vulgaris</name>
    <name type="common">Hydra</name>
    <name type="synonym">Hydra attenuata</name>
    <dbReference type="NCBI Taxonomy" id="6087"/>
    <lineage>
        <taxon>Eukaryota</taxon>
        <taxon>Metazoa</taxon>
        <taxon>Cnidaria</taxon>
        <taxon>Hydrozoa</taxon>
        <taxon>Hydroidolina</taxon>
        <taxon>Anthoathecata</taxon>
        <taxon>Aplanulata</taxon>
        <taxon>Hydridae</taxon>
        <taxon>Hydra</taxon>
    </lineage>
</organism>
<dbReference type="RefSeq" id="XP_065659830.1">
    <property type="nucleotide sequence ID" value="XM_065803758.1"/>
</dbReference>
<dbReference type="PANTHER" id="PTHR31186">
    <property type="entry name" value="MODULATOR OF SMOOTHENED PROTEIN"/>
    <property type="match status" value="1"/>
</dbReference>
<feature type="transmembrane region" description="Helical" evidence="1">
    <location>
        <begin position="141"/>
        <end position="163"/>
    </location>
</feature>
<keyword evidence="2" id="KW-1185">Reference proteome</keyword>
<proteinExistence type="predicted"/>
<sequence length="172" mass="19744">MKDFISLPVLVSVFLGIWALDTNSWIVYNVAGTTRFGLKYICIQFLNLKDEEFCEKFNSPSFWVASFIFIIIGLILDIGFFILLILSRWHHSLEKLARLVGVSAMTSFYFAAILFPCGFSADEIGGEPYKLPPTASIGYSFFLFYASLILLTMVVFFYSWSIIRRIVLRDIR</sequence>
<keyword evidence="1" id="KW-0472">Membrane</keyword>
<reference evidence="3 4" key="1">
    <citation type="submission" date="2025-05" db="UniProtKB">
        <authorList>
            <consortium name="RefSeq"/>
        </authorList>
    </citation>
    <scope>IDENTIFICATION</scope>
</reference>
<protein>
    <submittedName>
        <fullName evidence="3 4">Uncharacterized protein C16orf52 homolog A isoform X4</fullName>
    </submittedName>
</protein>
<keyword evidence="1" id="KW-0812">Transmembrane</keyword>
<name>A0ABM4CDS0_HYDVU</name>
<dbReference type="RefSeq" id="XP_065659829.1">
    <property type="nucleotide sequence ID" value="XM_065803757.1"/>
</dbReference>
<evidence type="ECO:0000313" key="3">
    <source>
        <dbReference type="RefSeq" id="XP_065659829.1"/>
    </source>
</evidence>
<gene>
    <name evidence="3 4" type="primary">LOC105843226</name>
</gene>
<dbReference type="GeneID" id="105843226"/>
<evidence type="ECO:0000313" key="2">
    <source>
        <dbReference type="Proteomes" id="UP001652625"/>
    </source>
</evidence>
<dbReference type="PANTHER" id="PTHR31186:SF1">
    <property type="entry name" value="MODULATOR OF SMOOTHENED PROTEIN"/>
    <property type="match status" value="1"/>
</dbReference>
<keyword evidence="1" id="KW-1133">Transmembrane helix</keyword>
<feature type="transmembrane region" description="Helical" evidence="1">
    <location>
        <begin position="99"/>
        <end position="121"/>
    </location>
</feature>
<dbReference type="Pfam" id="PF18800">
    <property type="entry name" value="Atthog"/>
    <property type="match status" value="1"/>
</dbReference>
<accession>A0ABM4CDS0</accession>
<dbReference type="InterPro" id="IPR037663">
    <property type="entry name" value="Mosmo"/>
</dbReference>
<feature type="transmembrane region" description="Helical" evidence="1">
    <location>
        <begin position="62"/>
        <end position="87"/>
    </location>
</feature>
<dbReference type="Proteomes" id="UP001652625">
    <property type="component" value="Chromosome 08"/>
</dbReference>